<evidence type="ECO:0000313" key="1">
    <source>
        <dbReference type="EMBL" id="AXE25039.1"/>
    </source>
</evidence>
<dbReference type="RefSeq" id="WP_114056227.1">
    <property type="nucleotide sequence ID" value="NZ_CP030862.1"/>
</dbReference>
<name>A0A344U2B8_9ACTN</name>
<proteinExistence type="predicted"/>
<gene>
    <name evidence="1" type="ORF">C0216_17705</name>
</gene>
<keyword evidence="2" id="KW-1185">Reference proteome</keyword>
<protein>
    <submittedName>
        <fullName evidence="1">Uncharacterized protein</fullName>
    </submittedName>
</protein>
<dbReference type="EMBL" id="CP030862">
    <property type="protein sequence ID" value="AXE25039.1"/>
    <property type="molecule type" value="Genomic_DNA"/>
</dbReference>
<organism evidence="1 2">
    <name type="scientific">Streptomyces globosus</name>
    <dbReference type="NCBI Taxonomy" id="68209"/>
    <lineage>
        <taxon>Bacteria</taxon>
        <taxon>Bacillati</taxon>
        <taxon>Actinomycetota</taxon>
        <taxon>Actinomycetes</taxon>
        <taxon>Kitasatosporales</taxon>
        <taxon>Streptomycetaceae</taxon>
        <taxon>Streptomyces</taxon>
    </lineage>
</organism>
<dbReference type="OrthoDB" id="4336143at2"/>
<dbReference type="KEGG" id="sgz:C0216_17705"/>
<accession>A0A344U2B8</accession>
<dbReference type="AlphaFoldDB" id="A0A344U2B8"/>
<dbReference type="Proteomes" id="UP000252004">
    <property type="component" value="Chromosome"/>
</dbReference>
<sequence>MDYGKLDAALARAVDEEDRDPHARDLDVLVRLGAPPTEEQRERLLAFDIEGAGGRTGLTATLSRHGIEALADLPWVRSVALAAERGPM</sequence>
<evidence type="ECO:0000313" key="2">
    <source>
        <dbReference type="Proteomes" id="UP000252004"/>
    </source>
</evidence>
<reference evidence="1 2" key="1">
    <citation type="submission" date="2018-01" db="EMBL/GenBank/DDBJ databases">
        <title>Draft genome Sequence of streptomyces globosus LZH-48.</title>
        <authorList>
            <person name="Ran K."/>
            <person name="Li Z."/>
            <person name="Wei S."/>
            <person name="Dong R."/>
        </authorList>
    </citation>
    <scope>NUCLEOTIDE SEQUENCE [LARGE SCALE GENOMIC DNA]</scope>
    <source>
        <strain evidence="1 2">LZH-48</strain>
    </source>
</reference>